<dbReference type="SUPFAM" id="SSF46689">
    <property type="entry name" value="Homeodomain-like"/>
    <property type="match status" value="1"/>
</dbReference>
<feature type="compositionally biased region" description="Acidic residues" evidence="1">
    <location>
        <begin position="136"/>
        <end position="148"/>
    </location>
</feature>
<evidence type="ECO:0000256" key="1">
    <source>
        <dbReference type="SAM" id="MobiDB-lite"/>
    </source>
</evidence>
<comment type="caution">
    <text evidence="2">The sequence shown here is derived from an EMBL/GenBank/DDBJ whole genome shotgun (WGS) entry which is preliminary data.</text>
</comment>
<dbReference type="OrthoDB" id="6585662at2759"/>
<dbReference type="AlphaFoldDB" id="A0A3M7T9Y4"/>
<name>A0A3M7T9Y4_BRAPC</name>
<dbReference type="InterPro" id="IPR009057">
    <property type="entry name" value="Homeodomain-like_sf"/>
</dbReference>
<keyword evidence="3" id="KW-1185">Reference proteome</keyword>
<reference evidence="2 3" key="1">
    <citation type="journal article" date="2018" name="Sci. Rep.">
        <title>Genomic signatures of local adaptation to the degree of environmental predictability in rotifers.</title>
        <authorList>
            <person name="Franch-Gras L."/>
            <person name="Hahn C."/>
            <person name="Garcia-Roger E.M."/>
            <person name="Carmona M.J."/>
            <person name="Serra M."/>
            <person name="Gomez A."/>
        </authorList>
    </citation>
    <scope>NUCLEOTIDE SEQUENCE [LARGE SCALE GENOMIC DNA]</scope>
    <source>
        <strain evidence="2">HYR1</strain>
    </source>
</reference>
<gene>
    <name evidence="2" type="ORF">BpHYR1_010511</name>
</gene>
<proteinExistence type="predicted"/>
<dbReference type="EMBL" id="REGN01000045">
    <property type="protein sequence ID" value="RNA44896.1"/>
    <property type="molecule type" value="Genomic_DNA"/>
</dbReference>
<sequence length="211" mass="24662">MNSRSQATKRKIFTLSQKVKFIKLIDSKEKTQTQICDEYKIPPGTMSGINKRPGFKNNDFIDVDIHKSQNVESEKVEIENLWKHFQKYRFIPKNVTFLDYNEVDKQLALYQGKTDDEVIEYVKAQKAGPEINVCDSSDDDNEETEIDSNENKEDEQNLTTQQALKMLNQIRKHLTKSVHNFELSIDNLDSLESQMLSLMVKQKTIKDYFKN</sequence>
<evidence type="ECO:0000313" key="3">
    <source>
        <dbReference type="Proteomes" id="UP000276133"/>
    </source>
</evidence>
<dbReference type="Gene3D" id="1.10.10.60">
    <property type="entry name" value="Homeodomain-like"/>
    <property type="match status" value="1"/>
</dbReference>
<protein>
    <submittedName>
        <fullName evidence="2">Uncharacterized protein</fullName>
    </submittedName>
</protein>
<evidence type="ECO:0000313" key="2">
    <source>
        <dbReference type="EMBL" id="RNA44896.1"/>
    </source>
</evidence>
<dbReference type="Proteomes" id="UP000276133">
    <property type="component" value="Unassembled WGS sequence"/>
</dbReference>
<organism evidence="2 3">
    <name type="scientific">Brachionus plicatilis</name>
    <name type="common">Marine rotifer</name>
    <name type="synonym">Brachionus muelleri</name>
    <dbReference type="NCBI Taxonomy" id="10195"/>
    <lineage>
        <taxon>Eukaryota</taxon>
        <taxon>Metazoa</taxon>
        <taxon>Spiralia</taxon>
        <taxon>Gnathifera</taxon>
        <taxon>Rotifera</taxon>
        <taxon>Eurotatoria</taxon>
        <taxon>Monogononta</taxon>
        <taxon>Pseudotrocha</taxon>
        <taxon>Ploima</taxon>
        <taxon>Brachionidae</taxon>
        <taxon>Brachionus</taxon>
    </lineage>
</organism>
<feature type="region of interest" description="Disordered" evidence="1">
    <location>
        <begin position="131"/>
        <end position="157"/>
    </location>
</feature>
<accession>A0A3M7T9Y4</accession>